<dbReference type="AlphaFoldDB" id="A0A931DFU6"/>
<dbReference type="Gene3D" id="3.90.1570.10">
    <property type="entry name" value="tt1808, chain A"/>
    <property type="match status" value="1"/>
</dbReference>
<dbReference type="InterPro" id="IPR008538">
    <property type="entry name" value="Uma2"/>
</dbReference>
<sequence>MSHTLLHQVLVAGLVVPVALAETAGQRSATGAGARLDDGTWLRSDLMVFGADQAGPSPSSVQGPPLLAVEVTSDVSRGTDLGSKKDLYERFGVPSYWVVDVKGDHPELLVYELSDDGRYAEEARVIWGRSCTLTRPFAIELAPDQIFRRLPRRTDPWRMIHVHDPVEPRRAGPDLPGSEEPILFDAFGRRWPTGAEKVELWDGCPVFYGAWDERDVEIAERAYPGRVVRLDQPPGEPGTMTVLPGPSPDSRGRRRDASEPAEAAEVARTARPTGNAEPTGLAEPAGDAGGGEGAAGGAGARRDGAEVSVP</sequence>
<proteinExistence type="predicted"/>
<dbReference type="RefSeq" id="WP_197010798.1">
    <property type="nucleotide sequence ID" value="NZ_BAABES010000008.1"/>
</dbReference>
<accession>A0A931DFU6</accession>
<dbReference type="InterPro" id="IPR011335">
    <property type="entry name" value="Restrct_endonuc-II-like"/>
</dbReference>
<gene>
    <name evidence="4" type="ORF">IW256_002127</name>
</gene>
<keyword evidence="5" id="KW-1185">Reference proteome</keyword>
<dbReference type="InterPro" id="IPR012296">
    <property type="entry name" value="Nuclease_put_TT1808"/>
</dbReference>
<evidence type="ECO:0000256" key="1">
    <source>
        <dbReference type="SAM" id="MobiDB-lite"/>
    </source>
</evidence>
<protein>
    <recommendedName>
        <fullName evidence="3">Putative restriction endonuclease domain-containing protein</fullName>
    </recommendedName>
</protein>
<feature type="chain" id="PRO_5037895321" description="Putative restriction endonuclease domain-containing protein" evidence="2">
    <location>
        <begin position="22"/>
        <end position="310"/>
    </location>
</feature>
<evidence type="ECO:0000313" key="5">
    <source>
        <dbReference type="Proteomes" id="UP000614047"/>
    </source>
</evidence>
<dbReference type="PANTHER" id="PTHR35400">
    <property type="entry name" value="SLR1083 PROTEIN"/>
    <property type="match status" value="1"/>
</dbReference>
<dbReference type="Proteomes" id="UP000614047">
    <property type="component" value="Unassembled WGS sequence"/>
</dbReference>
<name>A0A931DFU6_9ACTN</name>
<comment type="caution">
    <text evidence="4">The sequence shown here is derived from an EMBL/GenBank/DDBJ whole genome shotgun (WGS) entry which is preliminary data.</text>
</comment>
<feature type="compositionally biased region" description="Basic and acidic residues" evidence="1">
    <location>
        <begin position="300"/>
        <end position="310"/>
    </location>
</feature>
<dbReference type="PANTHER" id="PTHR35400:SF1">
    <property type="entry name" value="SLR1083 PROTEIN"/>
    <property type="match status" value="1"/>
</dbReference>
<evidence type="ECO:0000259" key="3">
    <source>
        <dbReference type="Pfam" id="PF05685"/>
    </source>
</evidence>
<feature type="signal peptide" evidence="2">
    <location>
        <begin position="1"/>
        <end position="21"/>
    </location>
</feature>
<feature type="region of interest" description="Disordered" evidence="1">
    <location>
        <begin position="227"/>
        <end position="310"/>
    </location>
</feature>
<reference evidence="4" key="1">
    <citation type="submission" date="2020-11" db="EMBL/GenBank/DDBJ databases">
        <title>Sequencing the genomes of 1000 actinobacteria strains.</title>
        <authorList>
            <person name="Klenk H.-P."/>
        </authorList>
    </citation>
    <scope>NUCLEOTIDE SEQUENCE</scope>
    <source>
        <strain evidence="4">DSM 43175</strain>
    </source>
</reference>
<dbReference type="CDD" id="cd06260">
    <property type="entry name" value="DUF820-like"/>
    <property type="match status" value="1"/>
</dbReference>
<dbReference type="EMBL" id="JADOUA010000001">
    <property type="protein sequence ID" value="MBG6088014.1"/>
    <property type="molecule type" value="Genomic_DNA"/>
</dbReference>
<evidence type="ECO:0000256" key="2">
    <source>
        <dbReference type="SAM" id="SignalP"/>
    </source>
</evidence>
<evidence type="ECO:0000313" key="4">
    <source>
        <dbReference type="EMBL" id="MBG6088014.1"/>
    </source>
</evidence>
<feature type="domain" description="Putative restriction endonuclease" evidence="3">
    <location>
        <begin position="24"/>
        <end position="122"/>
    </location>
</feature>
<keyword evidence="2" id="KW-0732">Signal</keyword>
<dbReference type="Pfam" id="PF05685">
    <property type="entry name" value="Uma2"/>
    <property type="match status" value="1"/>
</dbReference>
<feature type="compositionally biased region" description="Gly residues" evidence="1">
    <location>
        <begin position="287"/>
        <end position="299"/>
    </location>
</feature>
<dbReference type="SUPFAM" id="SSF52980">
    <property type="entry name" value="Restriction endonuclease-like"/>
    <property type="match status" value="1"/>
</dbReference>
<organism evidence="4 5">
    <name type="scientific">Actinomadura viridis</name>
    <dbReference type="NCBI Taxonomy" id="58110"/>
    <lineage>
        <taxon>Bacteria</taxon>
        <taxon>Bacillati</taxon>
        <taxon>Actinomycetota</taxon>
        <taxon>Actinomycetes</taxon>
        <taxon>Streptosporangiales</taxon>
        <taxon>Thermomonosporaceae</taxon>
        <taxon>Actinomadura</taxon>
    </lineage>
</organism>